<proteinExistence type="predicted"/>
<evidence type="ECO:0000256" key="1">
    <source>
        <dbReference type="SAM" id="MobiDB-lite"/>
    </source>
</evidence>
<accession>A0A9W4SWD5</accession>
<keyword evidence="3" id="KW-1185">Reference proteome</keyword>
<protein>
    <submittedName>
        <fullName evidence="2">16151_t:CDS:1</fullName>
    </submittedName>
</protein>
<gene>
    <name evidence="2" type="ORF">FWILDA_LOCUS12265</name>
</gene>
<dbReference type="AlphaFoldDB" id="A0A9W4SWD5"/>
<sequence length="41" mass="4927">MLNKISDDDKDRDEDLEDQTNQDDNDELFSVEENINRKLEK</sequence>
<dbReference type="Proteomes" id="UP001153678">
    <property type="component" value="Unassembled WGS sequence"/>
</dbReference>
<feature type="non-terminal residue" evidence="2">
    <location>
        <position position="41"/>
    </location>
</feature>
<evidence type="ECO:0000313" key="2">
    <source>
        <dbReference type="EMBL" id="CAI2185814.1"/>
    </source>
</evidence>
<comment type="caution">
    <text evidence="2">The sequence shown here is derived from an EMBL/GenBank/DDBJ whole genome shotgun (WGS) entry which is preliminary data.</text>
</comment>
<reference evidence="2" key="1">
    <citation type="submission" date="2022-08" db="EMBL/GenBank/DDBJ databases">
        <authorList>
            <person name="Kallberg Y."/>
            <person name="Tangrot J."/>
            <person name="Rosling A."/>
        </authorList>
    </citation>
    <scope>NUCLEOTIDE SEQUENCE</scope>
    <source>
        <strain evidence="2">Wild A</strain>
    </source>
</reference>
<feature type="compositionally biased region" description="Acidic residues" evidence="1">
    <location>
        <begin position="10"/>
        <end position="30"/>
    </location>
</feature>
<name>A0A9W4SWD5_9GLOM</name>
<evidence type="ECO:0000313" key="3">
    <source>
        <dbReference type="Proteomes" id="UP001153678"/>
    </source>
</evidence>
<organism evidence="2 3">
    <name type="scientific">Funneliformis geosporum</name>
    <dbReference type="NCBI Taxonomy" id="1117311"/>
    <lineage>
        <taxon>Eukaryota</taxon>
        <taxon>Fungi</taxon>
        <taxon>Fungi incertae sedis</taxon>
        <taxon>Mucoromycota</taxon>
        <taxon>Glomeromycotina</taxon>
        <taxon>Glomeromycetes</taxon>
        <taxon>Glomerales</taxon>
        <taxon>Glomeraceae</taxon>
        <taxon>Funneliformis</taxon>
    </lineage>
</organism>
<dbReference type="EMBL" id="CAMKVN010003876">
    <property type="protein sequence ID" value="CAI2185814.1"/>
    <property type="molecule type" value="Genomic_DNA"/>
</dbReference>
<feature type="region of interest" description="Disordered" evidence="1">
    <location>
        <begin position="1"/>
        <end position="41"/>
    </location>
</feature>